<sequence>MRHECQFPIYNQTEEGYFANQVDLLAIHMHHRVVVFQLFGEHYRISFRWREAQLISDSPAVHARARLDSSSIDKADCLKNMRTTSSMNACTFSELTLSPKSGSRRLDKLYNPVYNAWKYPFWIHLQRIVLFLYGLESNLAPCRRNSLGNYKQVARFQRRPSCGFEGALYVQ</sequence>
<dbReference type="AlphaFoldDB" id="A0A4C1Z4T2"/>
<reference evidence="1 2" key="1">
    <citation type="journal article" date="2019" name="Commun. Biol.">
        <title>The bagworm genome reveals a unique fibroin gene that provides high tensile strength.</title>
        <authorList>
            <person name="Kono N."/>
            <person name="Nakamura H."/>
            <person name="Ohtoshi R."/>
            <person name="Tomita M."/>
            <person name="Numata K."/>
            <person name="Arakawa K."/>
        </authorList>
    </citation>
    <scope>NUCLEOTIDE SEQUENCE [LARGE SCALE GENOMIC DNA]</scope>
</reference>
<comment type="caution">
    <text evidence="1">The sequence shown here is derived from an EMBL/GenBank/DDBJ whole genome shotgun (WGS) entry which is preliminary data.</text>
</comment>
<dbReference type="EMBL" id="BGZK01001591">
    <property type="protein sequence ID" value="GBP82868.1"/>
    <property type="molecule type" value="Genomic_DNA"/>
</dbReference>
<gene>
    <name evidence="1" type="ORF">EVAR_55419_1</name>
</gene>
<accession>A0A4C1Z4T2</accession>
<keyword evidence="2" id="KW-1185">Reference proteome</keyword>
<evidence type="ECO:0000313" key="1">
    <source>
        <dbReference type="EMBL" id="GBP82868.1"/>
    </source>
</evidence>
<protein>
    <submittedName>
        <fullName evidence="1">Uncharacterized protein</fullName>
    </submittedName>
</protein>
<evidence type="ECO:0000313" key="2">
    <source>
        <dbReference type="Proteomes" id="UP000299102"/>
    </source>
</evidence>
<organism evidence="1 2">
    <name type="scientific">Eumeta variegata</name>
    <name type="common">Bagworm moth</name>
    <name type="synonym">Eumeta japonica</name>
    <dbReference type="NCBI Taxonomy" id="151549"/>
    <lineage>
        <taxon>Eukaryota</taxon>
        <taxon>Metazoa</taxon>
        <taxon>Ecdysozoa</taxon>
        <taxon>Arthropoda</taxon>
        <taxon>Hexapoda</taxon>
        <taxon>Insecta</taxon>
        <taxon>Pterygota</taxon>
        <taxon>Neoptera</taxon>
        <taxon>Endopterygota</taxon>
        <taxon>Lepidoptera</taxon>
        <taxon>Glossata</taxon>
        <taxon>Ditrysia</taxon>
        <taxon>Tineoidea</taxon>
        <taxon>Psychidae</taxon>
        <taxon>Oiketicinae</taxon>
        <taxon>Eumeta</taxon>
    </lineage>
</organism>
<proteinExistence type="predicted"/>
<dbReference type="Proteomes" id="UP000299102">
    <property type="component" value="Unassembled WGS sequence"/>
</dbReference>
<name>A0A4C1Z4T2_EUMVA</name>